<organism evidence="1 2">
    <name type="scientific">Thalassotalea castellviae</name>
    <dbReference type="NCBI Taxonomy" id="3075612"/>
    <lineage>
        <taxon>Bacteria</taxon>
        <taxon>Pseudomonadati</taxon>
        <taxon>Pseudomonadota</taxon>
        <taxon>Gammaproteobacteria</taxon>
        <taxon>Alteromonadales</taxon>
        <taxon>Colwelliaceae</taxon>
        <taxon>Thalassotalea</taxon>
    </lineage>
</organism>
<accession>A0ABU2ZZS3</accession>
<name>A0ABU2ZZS3_9GAMM</name>
<evidence type="ECO:0000313" key="2">
    <source>
        <dbReference type="Proteomes" id="UP001266357"/>
    </source>
</evidence>
<dbReference type="Proteomes" id="UP001266357">
    <property type="component" value="Unassembled WGS sequence"/>
</dbReference>
<gene>
    <name evidence="1" type="ORF">RM573_07440</name>
</gene>
<reference evidence="1 2" key="1">
    <citation type="submission" date="2023-09" db="EMBL/GenBank/DDBJ databases">
        <authorList>
            <person name="Rey-Velasco X."/>
        </authorList>
    </citation>
    <scope>NUCLEOTIDE SEQUENCE [LARGE SCALE GENOMIC DNA]</scope>
    <source>
        <strain evidence="1 2">W431</strain>
    </source>
</reference>
<evidence type="ECO:0000313" key="1">
    <source>
        <dbReference type="EMBL" id="MDT0603427.1"/>
    </source>
</evidence>
<comment type="caution">
    <text evidence="1">The sequence shown here is derived from an EMBL/GenBank/DDBJ whole genome shotgun (WGS) entry which is preliminary data.</text>
</comment>
<keyword evidence="2" id="KW-1185">Reference proteome</keyword>
<proteinExistence type="predicted"/>
<protein>
    <submittedName>
        <fullName evidence="1">Uncharacterized protein</fullName>
    </submittedName>
</protein>
<dbReference type="EMBL" id="JAVRIF010000003">
    <property type="protein sequence ID" value="MDT0603427.1"/>
    <property type="molecule type" value="Genomic_DNA"/>
</dbReference>
<sequence length="189" mass="22012">MNVFLCFLLVVGIIGWLCSLPFGRIKKKYYPRYTSVRGHYRKGTGWISGHKRRISDGFKYVWIPHERKSKNLKAENNKSKATYQPVNEILPSSKVINRDEIFVQLIEMISTIHGEPKIISTVLCQLRIDVDGYAGDENRFFKVNEMGVIQLLQPNGDVLCNFNNLSEVKDWFIPKKDLEWEQALKKTFK</sequence>
<dbReference type="RefSeq" id="WP_311579561.1">
    <property type="nucleotide sequence ID" value="NZ_JAVRIF010000003.1"/>
</dbReference>